<proteinExistence type="predicted"/>
<evidence type="ECO:0000313" key="3">
    <source>
        <dbReference type="Proteomes" id="UP000218366"/>
    </source>
</evidence>
<dbReference type="AlphaFoldDB" id="A0A2A4B062"/>
<comment type="caution">
    <text evidence="2">The sequence shown here is derived from an EMBL/GenBank/DDBJ whole genome shotgun (WGS) entry which is preliminary data.</text>
</comment>
<keyword evidence="1" id="KW-0732">Signal</keyword>
<organism evidence="2 3">
    <name type="scientific">Sphingomonas spermidinifaciens</name>
    <dbReference type="NCBI Taxonomy" id="1141889"/>
    <lineage>
        <taxon>Bacteria</taxon>
        <taxon>Pseudomonadati</taxon>
        <taxon>Pseudomonadota</taxon>
        <taxon>Alphaproteobacteria</taxon>
        <taxon>Sphingomonadales</taxon>
        <taxon>Sphingomonadaceae</taxon>
        <taxon>Sphingomonas</taxon>
    </lineage>
</organism>
<evidence type="ECO:0000256" key="1">
    <source>
        <dbReference type="SAM" id="SignalP"/>
    </source>
</evidence>
<feature type="chain" id="PRO_5012313965" evidence="1">
    <location>
        <begin position="27"/>
        <end position="84"/>
    </location>
</feature>
<gene>
    <name evidence="2" type="ORF">COC42_14360</name>
</gene>
<sequence length="84" mass="9195">MNSGVHMLRRVAFMACLLASAAPAWAGDTPIYQPVPDWVKQAPAPDPGKLPTPRPQILIFDQQQRVEDGRLSSIRTARQGRSAS</sequence>
<keyword evidence="3" id="KW-1185">Reference proteome</keyword>
<feature type="signal peptide" evidence="1">
    <location>
        <begin position="1"/>
        <end position="26"/>
    </location>
</feature>
<dbReference type="EMBL" id="NWMW01000002">
    <property type="protein sequence ID" value="PCD02583.1"/>
    <property type="molecule type" value="Genomic_DNA"/>
</dbReference>
<dbReference type="Proteomes" id="UP000218366">
    <property type="component" value="Unassembled WGS sequence"/>
</dbReference>
<protein>
    <submittedName>
        <fullName evidence="2">Uncharacterized protein</fullName>
    </submittedName>
</protein>
<accession>A0A2A4B062</accession>
<name>A0A2A4B062_9SPHN</name>
<reference evidence="2 3" key="1">
    <citation type="submission" date="2017-09" db="EMBL/GenBank/DDBJ databases">
        <title>Sphingomonas spermidinifaciens 9NM-10, whole genome shotgun sequence.</title>
        <authorList>
            <person name="Feng G."/>
            <person name="Zhu H."/>
        </authorList>
    </citation>
    <scope>NUCLEOTIDE SEQUENCE [LARGE SCALE GENOMIC DNA]</scope>
    <source>
        <strain evidence="2 3">9NM-10</strain>
    </source>
</reference>
<evidence type="ECO:0000313" key="2">
    <source>
        <dbReference type="EMBL" id="PCD02583.1"/>
    </source>
</evidence>